<reference evidence="2 3" key="1">
    <citation type="submission" date="2020-08" db="EMBL/GenBank/DDBJ databases">
        <title>Sequencing the genomes of 1000 actinobacteria strains.</title>
        <authorList>
            <person name="Klenk H.-P."/>
        </authorList>
    </citation>
    <scope>NUCLEOTIDE SEQUENCE [LARGE SCALE GENOMIC DNA]</scope>
    <source>
        <strain evidence="2 3">DSM 45859</strain>
    </source>
</reference>
<organism evidence="2 3">
    <name type="scientific">Amycolatopsis jiangsuensis</name>
    <dbReference type="NCBI Taxonomy" id="1181879"/>
    <lineage>
        <taxon>Bacteria</taxon>
        <taxon>Bacillati</taxon>
        <taxon>Actinomycetota</taxon>
        <taxon>Actinomycetes</taxon>
        <taxon>Pseudonocardiales</taxon>
        <taxon>Pseudonocardiaceae</taxon>
        <taxon>Amycolatopsis</taxon>
    </lineage>
</organism>
<protein>
    <submittedName>
        <fullName evidence="2">Uncharacterized protein (DUF427 family)</fullName>
    </submittedName>
</protein>
<evidence type="ECO:0000313" key="3">
    <source>
        <dbReference type="Proteomes" id="UP000581769"/>
    </source>
</evidence>
<dbReference type="AlphaFoldDB" id="A0A840ISY8"/>
<dbReference type="InterPro" id="IPR007361">
    <property type="entry name" value="DUF427"/>
</dbReference>
<proteinExistence type="predicted"/>
<dbReference type="PANTHER" id="PTHR34310">
    <property type="entry name" value="DUF427 DOMAIN PROTEIN (AFU_ORTHOLOGUE AFUA_3G02220)"/>
    <property type="match status" value="1"/>
</dbReference>
<comment type="caution">
    <text evidence="2">The sequence shown here is derived from an EMBL/GenBank/DDBJ whole genome shotgun (WGS) entry which is preliminary data.</text>
</comment>
<dbReference type="InterPro" id="IPR038694">
    <property type="entry name" value="DUF427_sf"/>
</dbReference>
<dbReference type="RefSeq" id="WP_184779326.1">
    <property type="nucleotide sequence ID" value="NZ_JACHMG010000001.1"/>
</dbReference>
<name>A0A840ISY8_9PSEU</name>
<dbReference type="Gene3D" id="2.170.150.40">
    <property type="entry name" value="Domain of unknown function (DUF427)"/>
    <property type="match status" value="1"/>
</dbReference>
<feature type="domain" description="DUF427" evidence="1">
    <location>
        <begin position="1"/>
        <end position="94"/>
    </location>
</feature>
<evidence type="ECO:0000259" key="1">
    <source>
        <dbReference type="Pfam" id="PF04248"/>
    </source>
</evidence>
<sequence length="100" mass="10791">MKAITRGVVLAEAPETELVRIEGNWYFPPASLTPGVFTDSATAYTCPWKGRARYFDATLGGDRLADAGWSYPEPDAAAIRRVGADFSGYVAFDPATVTVE</sequence>
<evidence type="ECO:0000313" key="2">
    <source>
        <dbReference type="EMBL" id="MBB4684322.1"/>
    </source>
</evidence>
<accession>A0A840ISY8</accession>
<dbReference type="Proteomes" id="UP000581769">
    <property type="component" value="Unassembled WGS sequence"/>
</dbReference>
<keyword evidence="3" id="KW-1185">Reference proteome</keyword>
<gene>
    <name evidence="2" type="ORF">BJY18_001807</name>
</gene>
<dbReference type="EMBL" id="JACHMG010000001">
    <property type="protein sequence ID" value="MBB4684322.1"/>
    <property type="molecule type" value="Genomic_DNA"/>
</dbReference>
<dbReference type="Pfam" id="PF04248">
    <property type="entry name" value="NTP_transf_9"/>
    <property type="match status" value="1"/>
</dbReference>
<dbReference type="PANTHER" id="PTHR34310:SF5">
    <property type="entry name" value="DUF427 DOMAIN PROTEIN (AFU_ORTHOLOGUE AFUA_3G02220)"/>
    <property type="match status" value="1"/>
</dbReference>